<dbReference type="EMBL" id="FNRL01000006">
    <property type="protein sequence ID" value="SEA39616.1"/>
    <property type="molecule type" value="Genomic_DNA"/>
</dbReference>
<dbReference type="OrthoDB" id="9808866at2"/>
<gene>
    <name evidence="2" type="ORF">SAMN05660909_01778</name>
</gene>
<proteinExistence type="predicted"/>
<reference evidence="3" key="1">
    <citation type="submission" date="2016-10" db="EMBL/GenBank/DDBJ databases">
        <authorList>
            <person name="Varghese N."/>
            <person name="Submissions S."/>
        </authorList>
    </citation>
    <scope>NUCLEOTIDE SEQUENCE [LARGE SCALE GENOMIC DNA]</scope>
    <source>
        <strain evidence="3">DSM 23920</strain>
    </source>
</reference>
<protein>
    <recommendedName>
        <fullName evidence="4">1,4-alpha-glucan branching enzyme</fullName>
    </recommendedName>
</protein>
<accession>A0A1H4AUU0</accession>
<feature type="region of interest" description="Disordered" evidence="1">
    <location>
        <begin position="1"/>
        <end position="32"/>
    </location>
</feature>
<keyword evidence="3" id="KW-1185">Reference proteome</keyword>
<organism evidence="2 3">
    <name type="scientific">Chitinophaga terrae</name>
    <name type="common">ex Kim and Jung 2007</name>
    <dbReference type="NCBI Taxonomy" id="408074"/>
    <lineage>
        <taxon>Bacteria</taxon>
        <taxon>Pseudomonadati</taxon>
        <taxon>Bacteroidota</taxon>
        <taxon>Chitinophagia</taxon>
        <taxon>Chitinophagales</taxon>
        <taxon>Chitinophagaceae</taxon>
        <taxon>Chitinophaga</taxon>
    </lineage>
</organism>
<name>A0A1H4AUU0_9BACT</name>
<dbReference type="STRING" id="408074.SAMN05660909_01778"/>
<feature type="compositionally biased region" description="Basic and acidic residues" evidence="1">
    <location>
        <begin position="7"/>
        <end position="24"/>
    </location>
</feature>
<evidence type="ECO:0000313" key="2">
    <source>
        <dbReference type="EMBL" id="SEA39616.1"/>
    </source>
</evidence>
<dbReference type="Proteomes" id="UP000199656">
    <property type="component" value="Unassembled WGS sequence"/>
</dbReference>
<evidence type="ECO:0000313" key="3">
    <source>
        <dbReference type="Proteomes" id="UP000199656"/>
    </source>
</evidence>
<dbReference type="RefSeq" id="WP_089760746.1">
    <property type="nucleotide sequence ID" value="NZ_BKAT01000009.1"/>
</dbReference>
<dbReference type="AlphaFoldDB" id="A0A1H4AUU0"/>
<evidence type="ECO:0000256" key="1">
    <source>
        <dbReference type="SAM" id="MobiDB-lite"/>
    </source>
</evidence>
<sequence length="95" mass="11165">MTSLSKKTKDHEEIKNWAEQRDGKPAQVANTSAKKETGILRIDFPPYDPEKLEEISWDDFFKKFDAENLVFLYQDETSEGGTSYFNKFIYEEDDE</sequence>
<evidence type="ECO:0008006" key="4">
    <source>
        <dbReference type="Google" id="ProtNLM"/>
    </source>
</evidence>